<dbReference type="PANTHER" id="PTHR43798">
    <property type="entry name" value="MONOACYLGLYCEROL LIPASE"/>
    <property type="match status" value="1"/>
</dbReference>
<dbReference type="Gene3D" id="3.40.50.1820">
    <property type="entry name" value="alpha/beta hydrolase"/>
    <property type="match status" value="1"/>
</dbReference>
<evidence type="ECO:0000313" key="1">
    <source>
        <dbReference type="EMBL" id="VTP05851.1"/>
    </source>
</evidence>
<sequence length="283" mass="30839">MIHSPSTQAQTQYVQGRLARFAYRRFGSGAGVPLVLALRFRGTMDHWDPAFLDRLAATHDVVVFDNVGHSKSTGTPPTTMAELAGGLIDFVGALGLDEIDLLGWSLGGIVVQEVALQRPELVRRLVVAGSSPGGGVPGMPEPDPRIWQVATKPVNDDEDFLYLFFPETEPGRKLGVESLRRLDRRTTAPDHVPVSAETMTAQLKVIASTGSRIWDRLNDITVPVLVANGAHDRMIDAYASYAMAGRLPDAKIVLYSDAGHGFLFQHLPDFAREVTEFLAGNRP</sequence>
<dbReference type="GeneID" id="93461409"/>
<dbReference type="PRINTS" id="PR00111">
    <property type="entry name" value="ABHYDROLASE"/>
</dbReference>
<name>A0A653F9Q8_MYCSM</name>
<dbReference type="Pfam" id="PF00561">
    <property type="entry name" value="Abhydrolase_1"/>
    <property type="match status" value="1"/>
</dbReference>
<dbReference type="AlphaFoldDB" id="A0A653F9Q8"/>
<dbReference type="GO" id="GO:0047372">
    <property type="term" value="F:monoacylglycerol lipase activity"/>
    <property type="evidence" value="ECO:0007669"/>
    <property type="project" value="TreeGrafter"/>
</dbReference>
<dbReference type="RefSeq" id="WP_011731568.1">
    <property type="nucleotide sequence ID" value="NZ_CP009495.1"/>
</dbReference>
<organism evidence="1">
    <name type="scientific">Mycolicibacterium smegmatis</name>
    <name type="common">Mycobacterium smegmatis</name>
    <dbReference type="NCBI Taxonomy" id="1772"/>
    <lineage>
        <taxon>Bacteria</taxon>
        <taxon>Bacillati</taxon>
        <taxon>Actinomycetota</taxon>
        <taxon>Actinomycetes</taxon>
        <taxon>Mycobacteriales</taxon>
        <taxon>Mycobacteriaceae</taxon>
        <taxon>Mycolicibacterium</taxon>
    </lineage>
</organism>
<keyword evidence="1" id="KW-0378">Hydrolase</keyword>
<dbReference type="EMBL" id="LR589626">
    <property type="protein sequence ID" value="VTP05851.1"/>
    <property type="molecule type" value="Genomic_DNA"/>
</dbReference>
<dbReference type="SUPFAM" id="SSF53474">
    <property type="entry name" value="alpha/beta-Hydrolases"/>
    <property type="match status" value="1"/>
</dbReference>
<dbReference type="PANTHER" id="PTHR43798:SF5">
    <property type="entry name" value="MONOACYLGLYCEROL LIPASE ABHD6"/>
    <property type="match status" value="1"/>
</dbReference>
<proteinExistence type="predicted"/>
<protein>
    <submittedName>
        <fullName evidence="1">2-hydroxy-6-oxo-6-phenylhexa-2,4-dienoate hydrolase</fullName>
    </submittedName>
</protein>
<gene>
    <name evidence="1" type="primary">bphD</name>
    <name evidence="1" type="ORF">BIN_B_00156</name>
</gene>
<accession>A0A653F9Q8</accession>
<dbReference type="KEGG" id="msh:LI98_33765"/>
<dbReference type="InterPro" id="IPR050266">
    <property type="entry name" value="AB_hydrolase_sf"/>
</dbReference>
<dbReference type="GO" id="GO:0016020">
    <property type="term" value="C:membrane"/>
    <property type="evidence" value="ECO:0007669"/>
    <property type="project" value="TreeGrafter"/>
</dbReference>
<dbReference type="InterPro" id="IPR000073">
    <property type="entry name" value="AB_hydrolase_1"/>
</dbReference>
<dbReference type="InterPro" id="IPR029058">
    <property type="entry name" value="AB_hydrolase_fold"/>
</dbReference>
<reference evidence="1" key="1">
    <citation type="submission" date="2019-05" db="EMBL/GenBank/DDBJ databases">
        <authorList>
            <person name="Naeem R."/>
            <person name="Antony C."/>
            <person name="Guan Q."/>
        </authorList>
    </citation>
    <scope>NUCLEOTIDE SEQUENCE</scope>
    <source>
        <strain evidence="1">1</strain>
    </source>
</reference>
<dbReference type="KEGG" id="msn:LI99_33760"/>
<dbReference type="GO" id="GO:0046464">
    <property type="term" value="P:acylglycerol catabolic process"/>
    <property type="evidence" value="ECO:0007669"/>
    <property type="project" value="TreeGrafter"/>
</dbReference>
<dbReference type="OMA" id="WKRMTTA"/>